<dbReference type="Proteomes" id="UP000006727">
    <property type="component" value="Chromosome 8"/>
</dbReference>
<evidence type="ECO:0000256" key="1">
    <source>
        <dbReference type="ARBA" id="ARBA00022679"/>
    </source>
</evidence>
<protein>
    <submittedName>
        <fullName evidence="2 3">Uncharacterized protein</fullName>
    </submittedName>
</protein>
<gene>
    <name evidence="2" type="ORF">PHYPA_011255</name>
</gene>
<reference evidence="2 4" key="1">
    <citation type="journal article" date="2008" name="Science">
        <title>The Physcomitrella genome reveals evolutionary insights into the conquest of land by plants.</title>
        <authorList>
            <person name="Rensing S."/>
            <person name="Lang D."/>
            <person name="Zimmer A."/>
            <person name="Terry A."/>
            <person name="Salamov A."/>
            <person name="Shapiro H."/>
            <person name="Nishiyama T."/>
            <person name="Perroud P.-F."/>
            <person name="Lindquist E."/>
            <person name="Kamisugi Y."/>
            <person name="Tanahashi T."/>
            <person name="Sakakibara K."/>
            <person name="Fujita T."/>
            <person name="Oishi K."/>
            <person name="Shin-I T."/>
            <person name="Kuroki Y."/>
            <person name="Toyoda A."/>
            <person name="Suzuki Y."/>
            <person name="Hashimoto A."/>
            <person name="Yamaguchi K."/>
            <person name="Sugano A."/>
            <person name="Kohara Y."/>
            <person name="Fujiyama A."/>
            <person name="Anterola A."/>
            <person name="Aoki S."/>
            <person name="Ashton N."/>
            <person name="Barbazuk W.B."/>
            <person name="Barker E."/>
            <person name="Bennetzen J."/>
            <person name="Bezanilla M."/>
            <person name="Blankenship R."/>
            <person name="Cho S.H."/>
            <person name="Dutcher S."/>
            <person name="Estelle M."/>
            <person name="Fawcett J.A."/>
            <person name="Gundlach H."/>
            <person name="Hanada K."/>
            <person name="Heyl A."/>
            <person name="Hicks K.A."/>
            <person name="Hugh J."/>
            <person name="Lohr M."/>
            <person name="Mayer K."/>
            <person name="Melkozernov A."/>
            <person name="Murata T."/>
            <person name="Nelson D."/>
            <person name="Pils B."/>
            <person name="Prigge M."/>
            <person name="Reiss B."/>
            <person name="Renner T."/>
            <person name="Rombauts S."/>
            <person name="Rushton P."/>
            <person name="Sanderfoot A."/>
            <person name="Schween G."/>
            <person name="Shiu S.-H."/>
            <person name="Stueber K."/>
            <person name="Theodoulou F.L."/>
            <person name="Tu H."/>
            <person name="Van de Peer Y."/>
            <person name="Verrier P.J."/>
            <person name="Waters E."/>
            <person name="Wood A."/>
            <person name="Yang L."/>
            <person name="Cove D."/>
            <person name="Cuming A."/>
            <person name="Hasebe M."/>
            <person name="Lucas S."/>
            <person name="Mishler D.B."/>
            <person name="Reski R."/>
            <person name="Grigoriev I."/>
            <person name="Quatrano R.S."/>
            <person name="Boore J.L."/>
        </authorList>
    </citation>
    <scope>NUCLEOTIDE SEQUENCE [LARGE SCALE GENOMIC DNA]</scope>
    <source>
        <strain evidence="3 4">cv. Gransden 2004</strain>
    </source>
</reference>
<reference evidence="2 4" key="2">
    <citation type="journal article" date="2018" name="Plant J.">
        <title>The Physcomitrella patens chromosome-scale assembly reveals moss genome structure and evolution.</title>
        <authorList>
            <person name="Lang D."/>
            <person name="Ullrich K.K."/>
            <person name="Murat F."/>
            <person name="Fuchs J."/>
            <person name="Jenkins J."/>
            <person name="Haas F.B."/>
            <person name="Piednoel M."/>
            <person name="Gundlach H."/>
            <person name="Van Bel M."/>
            <person name="Meyberg R."/>
            <person name="Vives C."/>
            <person name="Morata J."/>
            <person name="Symeonidi A."/>
            <person name="Hiss M."/>
            <person name="Muchero W."/>
            <person name="Kamisugi Y."/>
            <person name="Saleh O."/>
            <person name="Blanc G."/>
            <person name="Decker E.L."/>
            <person name="van Gessel N."/>
            <person name="Grimwood J."/>
            <person name="Hayes R.D."/>
            <person name="Graham S.W."/>
            <person name="Gunter L.E."/>
            <person name="McDaniel S.F."/>
            <person name="Hoernstein S.N.W."/>
            <person name="Larsson A."/>
            <person name="Li F.W."/>
            <person name="Perroud P.F."/>
            <person name="Phillips J."/>
            <person name="Ranjan P."/>
            <person name="Rokshar D.S."/>
            <person name="Rothfels C.J."/>
            <person name="Schneider L."/>
            <person name="Shu S."/>
            <person name="Stevenson D.W."/>
            <person name="Thummler F."/>
            <person name="Tillich M."/>
            <person name="Villarreal Aguilar J.C."/>
            <person name="Widiez T."/>
            <person name="Wong G.K."/>
            <person name="Wymore A."/>
            <person name="Zhang Y."/>
            <person name="Zimmer A.D."/>
            <person name="Quatrano R.S."/>
            <person name="Mayer K.F.X."/>
            <person name="Goodstein D."/>
            <person name="Casacuberta J.M."/>
            <person name="Vandepoele K."/>
            <person name="Reski R."/>
            <person name="Cuming A.C."/>
            <person name="Tuskan G.A."/>
            <person name="Maumus F."/>
            <person name="Salse J."/>
            <person name="Schmutz J."/>
            <person name="Rensing S.A."/>
        </authorList>
    </citation>
    <scope>NUCLEOTIDE SEQUENCE [LARGE SCALE GENOMIC DNA]</scope>
    <source>
        <strain evidence="3 4">cv. Gransden 2004</strain>
    </source>
</reference>
<keyword evidence="1" id="KW-0808">Transferase</keyword>
<dbReference type="PANTHER" id="PTHR13693:SF3">
    <property type="entry name" value="LD36009P"/>
    <property type="match status" value="1"/>
</dbReference>
<dbReference type="STRING" id="3218.A0A2K1K6F7"/>
<accession>A0A2K1K6F7</accession>
<evidence type="ECO:0000313" key="3">
    <source>
        <dbReference type="EnsemblPlants" id="Pp3c8_7120V3.1"/>
    </source>
</evidence>
<name>A0A2K1K6F7_PHYPA</name>
<dbReference type="GO" id="GO:0016740">
    <property type="term" value="F:transferase activity"/>
    <property type="evidence" value="ECO:0007669"/>
    <property type="project" value="UniProtKB-KW"/>
</dbReference>
<dbReference type="Gene3D" id="3.90.1150.10">
    <property type="entry name" value="Aspartate Aminotransferase, domain 1"/>
    <property type="match status" value="1"/>
</dbReference>
<dbReference type="EnsemblPlants" id="Pp3c8_7120V3.2">
    <property type="protein sequence ID" value="Pp3c8_7120V3.2"/>
    <property type="gene ID" value="Pp3c8_7120"/>
</dbReference>
<dbReference type="InterPro" id="IPR050087">
    <property type="entry name" value="AON_synthase_class-II"/>
</dbReference>
<keyword evidence="4" id="KW-1185">Reference proteome</keyword>
<dbReference type="Gramene" id="Pp3c8_7120V3.1">
    <property type="protein sequence ID" value="Pp3c8_7120V3.1"/>
    <property type="gene ID" value="Pp3c8_7120"/>
</dbReference>
<dbReference type="PANTHER" id="PTHR13693">
    <property type="entry name" value="CLASS II AMINOTRANSFERASE/8-AMINO-7-OXONONANOATE SYNTHASE"/>
    <property type="match status" value="1"/>
</dbReference>
<dbReference type="InParanoid" id="A0A2K1K6F7"/>
<dbReference type="PaxDb" id="3218-PP1S8_113V6.1"/>
<dbReference type="InterPro" id="IPR015422">
    <property type="entry name" value="PyrdxlP-dep_Trfase_small"/>
</dbReference>
<evidence type="ECO:0000313" key="4">
    <source>
        <dbReference type="Proteomes" id="UP000006727"/>
    </source>
</evidence>
<dbReference type="InterPro" id="IPR015421">
    <property type="entry name" value="PyrdxlP-dep_Trfase_major"/>
</dbReference>
<dbReference type="AlphaFoldDB" id="A0A2K1K6F7"/>
<organism evidence="2">
    <name type="scientific">Physcomitrium patens</name>
    <name type="common">Spreading-leaved earth moss</name>
    <name type="synonym">Physcomitrella patens</name>
    <dbReference type="NCBI Taxonomy" id="3218"/>
    <lineage>
        <taxon>Eukaryota</taxon>
        <taxon>Viridiplantae</taxon>
        <taxon>Streptophyta</taxon>
        <taxon>Embryophyta</taxon>
        <taxon>Bryophyta</taxon>
        <taxon>Bryophytina</taxon>
        <taxon>Bryopsida</taxon>
        <taxon>Funariidae</taxon>
        <taxon>Funariales</taxon>
        <taxon>Funariaceae</taxon>
        <taxon>Physcomitrium</taxon>
    </lineage>
</organism>
<evidence type="ECO:0000313" key="2">
    <source>
        <dbReference type="EMBL" id="PNR49359.1"/>
    </source>
</evidence>
<dbReference type="Gramene" id="Pp3c8_7120V3.2">
    <property type="protein sequence ID" value="Pp3c8_7120V3.2"/>
    <property type="gene ID" value="Pp3c8_7120"/>
</dbReference>
<dbReference type="Gene3D" id="3.40.640.10">
    <property type="entry name" value="Type I PLP-dependent aspartate aminotransferase-like (Major domain)"/>
    <property type="match status" value="1"/>
</dbReference>
<sequence>MLFGDSGRLRVAADGVFVHCNSANYPVDQGRIFAFFQYQRSGSSSGQALYEHVVQGGTGANESLGKEGEDQLSSSPTLQIQLSNKAEVLKKSQPRIKHSGMFCRVMHRSADIFENFFTRRMYFRVQDSFNRPTANSPDSRIEVIERVYNGKTCAPTNTTHRCLNLGSCNYLGFAAKDEYCTPQTALTLKKYGVSTCATRVDCGK</sequence>
<reference evidence="3" key="3">
    <citation type="submission" date="2020-12" db="UniProtKB">
        <authorList>
            <consortium name="EnsemblPlants"/>
        </authorList>
    </citation>
    <scope>IDENTIFICATION</scope>
</reference>
<dbReference type="EMBL" id="ABEU02000008">
    <property type="protein sequence ID" value="PNR49359.1"/>
    <property type="molecule type" value="Genomic_DNA"/>
</dbReference>
<proteinExistence type="predicted"/>
<dbReference type="EnsemblPlants" id="Pp3c8_7120V3.1">
    <property type="protein sequence ID" value="Pp3c8_7120V3.1"/>
    <property type="gene ID" value="Pp3c8_7120"/>
</dbReference>